<accession>A0A919P5F5</accession>
<proteinExistence type="predicted"/>
<dbReference type="Proteomes" id="UP000632740">
    <property type="component" value="Unassembled WGS sequence"/>
</dbReference>
<name>A0A919P5F5_9CELL</name>
<organism evidence="1 2">
    <name type="scientific">Cellulomonas chitinilytica</name>
    <dbReference type="NCBI Taxonomy" id="398759"/>
    <lineage>
        <taxon>Bacteria</taxon>
        <taxon>Bacillati</taxon>
        <taxon>Actinomycetota</taxon>
        <taxon>Actinomycetes</taxon>
        <taxon>Micrococcales</taxon>
        <taxon>Cellulomonadaceae</taxon>
        <taxon>Cellulomonas</taxon>
    </lineage>
</organism>
<protein>
    <submittedName>
        <fullName evidence="1">Uncharacterized protein</fullName>
    </submittedName>
</protein>
<evidence type="ECO:0000313" key="2">
    <source>
        <dbReference type="Proteomes" id="UP000632740"/>
    </source>
</evidence>
<dbReference type="RefSeq" id="WP_203755607.1">
    <property type="nucleotide sequence ID" value="NZ_BONK01000009.1"/>
</dbReference>
<evidence type="ECO:0000313" key="1">
    <source>
        <dbReference type="EMBL" id="GIG21961.1"/>
    </source>
</evidence>
<sequence length="83" mass="8891">MLLLADELRASGCNDVTVERPTPAWRTTRVVVGADDVTELTFFEDNDELVYISPAGGHPTAVDDENLTALVAIAKNLLPPAPT</sequence>
<keyword evidence="2" id="KW-1185">Reference proteome</keyword>
<dbReference type="AlphaFoldDB" id="A0A919P5F5"/>
<reference evidence="1" key="1">
    <citation type="submission" date="2021-01" db="EMBL/GenBank/DDBJ databases">
        <title>Whole genome shotgun sequence of Cellulomonas chitinilytica NBRC 110799.</title>
        <authorList>
            <person name="Komaki H."/>
            <person name="Tamura T."/>
        </authorList>
    </citation>
    <scope>NUCLEOTIDE SEQUENCE</scope>
    <source>
        <strain evidence="1">NBRC 110799</strain>
    </source>
</reference>
<gene>
    <name evidence="1" type="ORF">Cch01nite_26850</name>
</gene>
<dbReference type="EMBL" id="BONK01000009">
    <property type="protein sequence ID" value="GIG21961.1"/>
    <property type="molecule type" value="Genomic_DNA"/>
</dbReference>
<comment type="caution">
    <text evidence="1">The sequence shown here is derived from an EMBL/GenBank/DDBJ whole genome shotgun (WGS) entry which is preliminary data.</text>
</comment>